<evidence type="ECO:0000256" key="1">
    <source>
        <dbReference type="SAM" id="SignalP"/>
    </source>
</evidence>
<sequence length="392" mass="44059">MKFFKIHITCLHLLFLLSLISAKDNGGPNILDSGCFFKTAEKKDTIITPYPFGATVNVILKDSCKVKDSMVMEAIVNPIPFITGWNGRTITIPTNPAYTYNYDVDWNNDGIIDQTGITGDVTHTFNENGLHTISISGTFPSIKFGGRNLDIARKIVSINQWGNGTWLSMEEAFKNCINLKINAQDTPDFSNVENMKGMFWGAKTANPDTATWDTSHVTTMKYMFAYAESSIPDVRRWDTANVKDMSLMFYAAFSANPDVSRWDTGNVTDMGAMFTGAISANPDVSKWDTKNVTNMNSMFYGAIKANPDIRHWNISKVRNMENMFFNTALSSANYEKLLIRFAQHKKSSLLKLPENIILYHIPASYCTRKSKKARSLLIKNGWVIKDMGSCQK</sequence>
<feature type="chain" id="PRO_5039666802" evidence="1">
    <location>
        <begin position="23"/>
        <end position="392"/>
    </location>
</feature>
<dbReference type="InterPro" id="IPR005046">
    <property type="entry name" value="DUF285"/>
</dbReference>
<keyword evidence="1" id="KW-0732">Signal</keyword>
<proteinExistence type="predicted"/>
<dbReference type="Proteomes" id="UP000831290">
    <property type="component" value="Chromosome"/>
</dbReference>
<dbReference type="KEGG" id="fbm:MQE35_13180"/>
<evidence type="ECO:0000313" key="2">
    <source>
        <dbReference type="EMBL" id="UOB16686.1"/>
    </source>
</evidence>
<dbReference type="AlphaFoldDB" id="A0A9E6ZZF2"/>
<accession>A0A9E6ZZF2</accession>
<gene>
    <name evidence="2" type="ORF">MQE35_13180</name>
</gene>
<dbReference type="NCBIfam" id="TIGR02167">
    <property type="entry name" value="Liste_lipo_26"/>
    <property type="match status" value="2"/>
</dbReference>
<reference evidence="2" key="1">
    <citation type="submission" date="2022-03" db="EMBL/GenBank/DDBJ databases">
        <title>Description of Abyssus ytuae gen. nov., sp. nov., a novel member of the family Flavobacteriaceae isolated from the sediment of Mariana Trench.</title>
        <authorList>
            <person name="Zhang J."/>
            <person name="Xu X."/>
        </authorList>
    </citation>
    <scope>NUCLEOTIDE SEQUENCE</scope>
    <source>
        <strain evidence="2">MT3330</strain>
    </source>
</reference>
<feature type="signal peptide" evidence="1">
    <location>
        <begin position="1"/>
        <end position="22"/>
    </location>
</feature>
<organism evidence="2 3">
    <name type="scientific">Abyssalbus ytuae</name>
    <dbReference type="NCBI Taxonomy" id="2926907"/>
    <lineage>
        <taxon>Bacteria</taxon>
        <taxon>Pseudomonadati</taxon>
        <taxon>Bacteroidota</taxon>
        <taxon>Flavobacteriia</taxon>
        <taxon>Flavobacteriales</taxon>
        <taxon>Flavobacteriaceae</taxon>
        <taxon>Abyssalbus</taxon>
    </lineage>
</organism>
<protein>
    <submittedName>
        <fullName evidence="2">BspA family leucine-rich repeat surface protein</fullName>
    </submittedName>
</protein>
<dbReference type="Pfam" id="PF03382">
    <property type="entry name" value="DUF285"/>
    <property type="match status" value="1"/>
</dbReference>
<dbReference type="InterPro" id="IPR011889">
    <property type="entry name" value="Liste_lipo_26"/>
</dbReference>
<dbReference type="EMBL" id="CP094358">
    <property type="protein sequence ID" value="UOB16686.1"/>
    <property type="molecule type" value="Genomic_DNA"/>
</dbReference>
<name>A0A9E6ZZF2_9FLAO</name>
<evidence type="ECO:0000313" key="3">
    <source>
        <dbReference type="Proteomes" id="UP000831290"/>
    </source>
</evidence>
<keyword evidence="3" id="KW-1185">Reference proteome</keyword>
<dbReference type="RefSeq" id="WP_255841916.1">
    <property type="nucleotide sequence ID" value="NZ_CP094358.1"/>
</dbReference>